<dbReference type="HOGENOM" id="CLU_2914544_0_0_3"/>
<dbReference type="RefSeq" id="WP_006102685.1">
    <property type="nucleotide sequence ID" value="NZ_DS989855.1"/>
</dbReference>
<dbReference type="Proteomes" id="UP000003835">
    <property type="component" value="Unassembled WGS sequence"/>
</dbReference>
<dbReference type="EMBL" id="DS989855">
    <property type="protein sequence ID" value="EDX73922.1"/>
    <property type="molecule type" value="Genomic_DNA"/>
</dbReference>
<name>B4VVI8_9CYAN</name>
<keyword evidence="2" id="KW-1185">Reference proteome</keyword>
<evidence type="ECO:0000313" key="2">
    <source>
        <dbReference type="Proteomes" id="UP000003835"/>
    </source>
</evidence>
<accession>B4VVI8</accession>
<protein>
    <submittedName>
        <fullName evidence="1">Uncharacterized protein</fullName>
    </submittedName>
</protein>
<evidence type="ECO:0000313" key="1">
    <source>
        <dbReference type="EMBL" id="EDX73922.1"/>
    </source>
</evidence>
<dbReference type="OrthoDB" id="9786503at2"/>
<reference evidence="1 2" key="1">
    <citation type="submission" date="2008-07" db="EMBL/GenBank/DDBJ databases">
        <authorList>
            <person name="Tandeau de Marsac N."/>
            <person name="Ferriera S."/>
            <person name="Johnson J."/>
            <person name="Kravitz S."/>
            <person name="Beeson K."/>
            <person name="Sutton G."/>
            <person name="Rogers Y.-H."/>
            <person name="Friedman R."/>
            <person name="Frazier M."/>
            <person name="Venter J.C."/>
        </authorList>
    </citation>
    <scope>NUCLEOTIDE SEQUENCE [LARGE SCALE GENOMIC DNA]</scope>
    <source>
        <strain evidence="1 2">PCC 7420</strain>
    </source>
</reference>
<dbReference type="AlphaFoldDB" id="B4VVI8"/>
<proteinExistence type="predicted"/>
<dbReference type="STRING" id="118168.MC7420_5802"/>
<dbReference type="eggNOG" id="COG2227">
    <property type="taxonomic scope" value="Bacteria"/>
</dbReference>
<sequence>MIFSVAKSVTQQVSQAKWSCLFTRQELAKAMERLPIELVSDESVLEYEREHLPEIAWPPTS</sequence>
<gene>
    <name evidence="1" type="ORF">MC7420_5802</name>
</gene>
<organism evidence="1 2">
    <name type="scientific">Coleofasciculus chthonoplastes PCC 7420</name>
    <dbReference type="NCBI Taxonomy" id="118168"/>
    <lineage>
        <taxon>Bacteria</taxon>
        <taxon>Bacillati</taxon>
        <taxon>Cyanobacteriota</taxon>
        <taxon>Cyanophyceae</taxon>
        <taxon>Coleofasciculales</taxon>
        <taxon>Coleofasciculaceae</taxon>
        <taxon>Coleofasciculus</taxon>
    </lineage>
</organism>